<dbReference type="EMBL" id="HBII01011660">
    <property type="protein sequence ID" value="CAE0346071.1"/>
    <property type="molecule type" value="Transcribed_RNA"/>
</dbReference>
<sequence>MIDIQNESKKMIEELVQGNATMREMMGEGLFAEQDESKEEEIPHEDENYGIKSVKLSAIAVPSKQTDSKPYYNDWKDDIENPYIVENDSIPFKSSSFDGEWNSD</sequence>
<organism evidence="1">
    <name type="scientific">Euplotes harpa</name>
    <dbReference type="NCBI Taxonomy" id="151035"/>
    <lineage>
        <taxon>Eukaryota</taxon>
        <taxon>Sar</taxon>
        <taxon>Alveolata</taxon>
        <taxon>Ciliophora</taxon>
        <taxon>Intramacronucleata</taxon>
        <taxon>Spirotrichea</taxon>
        <taxon>Hypotrichia</taxon>
        <taxon>Euplotida</taxon>
        <taxon>Euplotidae</taxon>
        <taxon>Euplotes</taxon>
    </lineage>
</organism>
<protein>
    <submittedName>
        <fullName evidence="1">Uncharacterized protein</fullName>
    </submittedName>
</protein>
<name>A0A7S3J514_9SPIT</name>
<dbReference type="AlphaFoldDB" id="A0A7S3J514"/>
<reference evidence="1" key="1">
    <citation type="submission" date="2021-01" db="EMBL/GenBank/DDBJ databases">
        <authorList>
            <person name="Corre E."/>
            <person name="Pelletier E."/>
            <person name="Niang G."/>
            <person name="Scheremetjew M."/>
            <person name="Finn R."/>
            <person name="Kale V."/>
            <person name="Holt S."/>
            <person name="Cochrane G."/>
            <person name="Meng A."/>
            <person name="Brown T."/>
            <person name="Cohen L."/>
        </authorList>
    </citation>
    <scope>NUCLEOTIDE SEQUENCE</scope>
    <source>
        <strain evidence="1">FSP1.4</strain>
    </source>
</reference>
<evidence type="ECO:0000313" key="1">
    <source>
        <dbReference type="EMBL" id="CAE0346071.1"/>
    </source>
</evidence>
<gene>
    <name evidence="1" type="ORF">EHAR0213_LOCUS4981</name>
</gene>
<proteinExistence type="predicted"/>
<accession>A0A7S3J514</accession>